<protein>
    <submittedName>
        <fullName evidence="1">Uncharacterized protein</fullName>
    </submittedName>
</protein>
<evidence type="ECO:0000313" key="2">
    <source>
        <dbReference type="Proteomes" id="UP000282322"/>
    </source>
</evidence>
<organism evidence="1 2">
    <name type="scientific">Halocatena pleomorpha</name>
    <dbReference type="NCBI Taxonomy" id="1785090"/>
    <lineage>
        <taxon>Archaea</taxon>
        <taxon>Methanobacteriati</taxon>
        <taxon>Methanobacteriota</taxon>
        <taxon>Stenosarchaea group</taxon>
        <taxon>Halobacteria</taxon>
        <taxon>Halobacteriales</taxon>
        <taxon>Natronomonadaceae</taxon>
        <taxon>Halocatena</taxon>
    </lineage>
</organism>
<proteinExistence type="predicted"/>
<accession>A0A3P3RBX6</accession>
<dbReference type="AlphaFoldDB" id="A0A3P3RBX6"/>
<keyword evidence="2" id="KW-1185">Reference proteome</keyword>
<name>A0A3P3RBX6_9EURY</name>
<sequence length="60" mass="6718">MPSHNAVEVSSSSVFVDRQWASDHRQDDVRGHLPPSVRKEFTLLSPDNLGELIKGFWGNA</sequence>
<gene>
    <name evidence="1" type="ORF">EIK79_11530</name>
</gene>
<dbReference type="Proteomes" id="UP000282322">
    <property type="component" value="Unassembled WGS sequence"/>
</dbReference>
<evidence type="ECO:0000313" key="1">
    <source>
        <dbReference type="EMBL" id="RRJ29973.1"/>
    </source>
</evidence>
<comment type="caution">
    <text evidence="1">The sequence shown here is derived from an EMBL/GenBank/DDBJ whole genome shotgun (WGS) entry which is preliminary data.</text>
</comment>
<reference evidence="1 2" key="1">
    <citation type="submission" date="2018-11" db="EMBL/GenBank/DDBJ databases">
        <title>Taxonoimc description of Halomarina strain SPP-AMP-1.</title>
        <authorList>
            <person name="Pal Y."/>
            <person name="Srinivasana K."/>
            <person name="Verma A."/>
            <person name="Kumar P."/>
        </authorList>
    </citation>
    <scope>NUCLEOTIDE SEQUENCE [LARGE SCALE GENOMIC DNA]</scope>
    <source>
        <strain evidence="1 2">SPP-AMP-1</strain>
    </source>
</reference>
<dbReference type="EMBL" id="RRCH01000024">
    <property type="protein sequence ID" value="RRJ29973.1"/>
    <property type="molecule type" value="Genomic_DNA"/>
</dbReference>
<dbReference type="RefSeq" id="WP_124955270.1">
    <property type="nucleotide sequence ID" value="NZ_RRCH01000024.1"/>
</dbReference>